<dbReference type="Proteomes" id="UP000012073">
    <property type="component" value="Unassembled WGS sequence"/>
</dbReference>
<keyword evidence="3" id="KW-1185">Reference proteome</keyword>
<keyword evidence="1" id="KW-0472">Membrane</keyword>
<accession>R7QL32</accession>
<dbReference type="GeneID" id="17325778"/>
<organism evidence="2 3">
    <name type="scientific">Chondrus crispus</name>
    <name type="common">Carrageen Irish moss</name>
    <name type="synonym">Polymorpha crispa</name>
    <dbReference type="NCBI Taxonomy" id="2769"/>
    <lineage>
        <taxon>Eukaryota</taxon>
        <taxon>Rhodophyta</taxon>
        <taxon>Florideophyceae</taxon>
        <taxon>Rhodymeniophycidae</taxon>
        <taxon>Gigartinales</taxon>
        <taxon>Gigartinaceae</taxon>
        <taxon>Chondrus</taxon>
    </lineage>
</organism>
<evidence type="ECO:0000256" key="1">
    <source>
        <dbReference type="SAM" id="Phobius"/>
    </source>
</evidence>
<reference evidence="3" key="1">
    <citation type="journal article" date="2013" name="Proc. Natl. Acad. Sci. U.S.A.">
        <title>Genome structure and metabolic features in the red seaweed Chondrus crispus shed light on evolution of the Archaeplastida.</title>
        <authorList>
            <person name="Collen J."/>
            <person name="Porcel B."/>
            <person name="Carre W."/>
            <person name="Ball S.G."/>
            <person name="Chaparro C."/>
            <person name="Tonon T."/>
            <person name="Barbeyron T."/>
            <person name="Michel G."/>
            <person name="Noel B."/>
            <person name="Valentin K."/>
            <person name="Elias M."/>
            <person name="Artiguenave F."/>
            <person name="Arun A."/>
            <person name="Aury J.M."/>
            <person name="Barbosa-Neto J.F."/>
            <person name="Bothwell J.H."/>
            <person name="Bouget F.Y."/>
            <person name="Brillet L."/>
            <person name="Cabello-Hurtado F."/>
            <person name="Capella-Gutierrez S."/>
            <person name="Charrier B."/>
            <person name="Cladiere L."/>
            <person name="Cock J.M."/>
            <person name="Coelho S.M."/>
            <person name="Colleoni C."/>
            <person name="Czjzek M."/>
            <person name="Da Silva C."/>
            <person name="Delage L."/>
            <person name="Denoeud F."/>
            <person name="Deschamps P."/>
            <person name="Dittami S.M."/>
            <person name="Gabaldon T."/>
            <person name="Gachon C.M."/>
            <person name="Groisillier A."/>
            <person name="Herve C."/>
            <person name="Jabbari K."/>
            <person name="Katinka M."/>
            <person name="Kloareg B."/>
            <person name="Kowalczyk N."/>
            <person name="Labadie K."/>
            <person name="Leblanc C."/>
            <person name="Lopez P.J."/>
            <person name="McLachlan D.H."/>
            <person name="Meslet-Cladiere L."/>
            <person name="Moustafa A."/>
            <person name="Nehr Z."/>
            <person name="Nyvall Collen P."/>
            <person name="Panaud O."/>
            <person name="Partensky F."/>
            <person name="Poulain J."/>
            <person name="Rensing S.A."/>
            <person name="Rousvoal S."/>
            <person name="Samson G."/>
            <person name="Symeonidi A."/>
            <person name="Weissenbach J."/>
            <person name="Zambounis A."/>
            <person name="Wincker P."/>
            <person name="Boyen C."/>
        </authorList>
    </citation>
    <scope>NUCLEOTIDE SEQUENCE [LARGE SCALE GENOMIC DNA]</scope>
    <source>
        <strain evidence="3">cv. Stackhouse</strain>
    </source>
</reference>
<proteinExistence type="predicted"/>
<dbReference type="EMBL" id="HG001901">
    <property type="protein sequence ID" value="CDF38191.1"/>
    <property type="molecule type" value="Genomic_DNA"/>
</dbReference>
<sequence length="498" mass="56386">MTHLQRHSDYGRKAVHDRAMDTLLSELSTSHGRTLSFIATIQEIARRNGESVSHKDLLHLQLDFNALPPDPSDFLHALLLIAQTAPNSAAACLDTSSILGVEYNCATGGVKETDRPYEAAFFIDRFHSRIRELQSREETPFAVLRALSPGPQNFDRNQFVSRYEIFYGPQENDGRIQSPSIPDQVVERGILLCFVLAEKRGMTVQQQHLRDQWVRKLSDEITGQTVNSVLDEYRHAASTMSAAEKVNALMCTLAGRNFIVERPDGAIACYYWDPESLKKVRHQMKKLSQDVNGPKLYGSYWRIGLAWTLVVSGSLLAILSGVLNWAKRENKFERVNDVFSTFLLVLSLPAFTVKIAATNGDQAIKDWLTGVMRVKNVEHLETHIARRLKGNKRRGWVAIQRVKCETDDRQNWTAKDNMCFKTEHMDGSLRAEKDRNMSELEVVIGTDGKRARSWIQISNETNIIGSDVNHLQFTCGTTNPIRTPAFFSHTPSPRVWFA</sequence>
<keyword evidence="1" id="KW-0812">Transmembrane</keyword>
<protein>
    <submittedName>
        <fullName evidence="2">Uncharacterized protein</fullName>
    </submittedName>
</protein>
<dbReference type="Gramene" id="CDF38191">
    <property type="protein sequence ID" value="CDF38191"/>
    <property type="gene ID" value="CHC_T00000580001"/>
</dbReference>
<name>R7QL32_CHOCR</name>
<gene>
    <name evidence="2" type="ORF">CHC_T00000580001</name>
</gene>
<dbReference type="RefSeq" id="XP_005718060.1">
    <property type="nucleotide sequence ID" value="XM_005718003.1"/>
</dbReference>
<dbReference type="KEGG" id="ccp:CHC_T00000580001"/>
<dbReference type="AlphaFoldDB" id="R7QL32"/>
<evidence type="ECO:0000313" key="3">
    <source>
        <dbReference type="Proteomes" id="UP000012073"/>
    </source>
</evidence>
<feature type="transmembrane region" description="Helical" evidence="1">
    <location>
        <begin position="338"/>
        <end position="357"/>
    </location>
</feature>
<feature type="transmembrane region" description="Helical" evidence="1">
    <location>
        <begin position="305"/>
        <end position="326"/>
    </location>
</feature>
<keyword evidence="1" id="KW-1133">Transmembrane helix</keyword>
<evidence type="ECO:0000313" key="2">
    <source>
        <dbReference type="EMBL" id="CDF38191.1"/>
    </source>
</evidence>